<organism evidence="1 2">
    <name type="scientific">Bacillus taeanensis</name>
    <dbReference type="NCBI Taxonomy" id="273032"/>
    <lineage>
        <taxon>Bacteria</taxon>
        <taxon>Bacillati</taxon>
        <taxon>Bacillota</taxon>
        <taxon>Bacilli</taxon>
        <taxon>Bacillales</taxon>
        <taxon>Bacillaceae</taxon>
        <taxon>Bacillus</taxon>
    </lineage>
</organism>
<gene>
    <name evidence="1" type="ORF">DS031_18170</name>
</gene>
<sequence length="64" mass="7417">MFIAVLACGMFFTHAFTFVHKHPYPHNKHRKMELLTDLCTLSTGFILVIHKKEGFMIIPSIKPM</sequence>
<proteinExistence type="predicted"/>
<protein>
    <submittedName>
        <fullName evidence="1">Uncharacterized protein</fullName>
    </submittedName>
</protein>
<evidence type="ECO:0000313" key="2">
    <source>
        <dbReference type="Proteomes" id="UP000253314"/>
    </source>
</evidence>
<name>A0A366XVI4_9BACI</name>
<keyword evidence="2" id="KW-1185">Reference proteome</keyword>
<dbReference type="Proteomes" id="UP000253314">
    <property type="component" value="Unassembled WGS sequence"/>
</dbReference>
<comment type="caution">
    <text evidence="1">The sequence shown here is derived from an EMBL/GenBank/DDBJ whole genome shotgun (WGS) entry which is preliminary data.</text>
</comment>
<evidence type="ECO:0000313" key="1">
    <source>
        <dbReference type="EMBL" id="RBW68144.1"/>
    </source>
</evidence>
<dbReference type="EMBL" id="QOCW01000024">
    <property type="protein sequence ID" value="RBW68144.1"/>
    <property type="molecule type" value="Genomic_DNA"/>
</dbReference>
<reference evidence="1 2" key="1">
    <citation type="submission" date="2018-07" db="EMBL/GenBank/DDBJ databases">
        <title>Lottiidibacillus patelloidae gen. nov., sp. nov., isolated from the intestinal tract of a marine limpet and the reclassification of B. taeanensis BH030017T, B. algicola KMM 3737T and B. hwajinpoensis SW-72T as genus Lottiidibacillus.</title>
        <authorList>
            <person name="Liu R."/>
            <person name="Huang Z."/>
        </authorList>
    </citation>
    <scope>NUCLEOTIDE SEQUENCE [LARGE SCALE GENOMIC DNA]</scope>
    <source>
        <strain evidence="1 2">BH030017</strain>
    </source>
</reference>
<accession>A0A366XVI4</accession>
<dbReference type="AlphaFoldDB" id="A0A366XVI4"/>